<dbReference type="AlphaFoldDB" id="A0A7S7LWH9"/>
<sequence>MTKAGFTKKTRAGFVSLIGRPNAGKSTLMNSLLGENIAMVSQKANATRRRSNAIVMHEDTQIIFVDTPGLHEREKILNQFMLDEALKAMGDCDLIVYLAPITDSTEHYEKFLKLNNGKVKHIIVLSKIDQVNQDRLFKRIASYNQYSDQFEALIPVAIPKKMGHDELLKVISRNLPESPFLYDPDDLTSELVRDIYAGFIREGIFENVSDEVPYEADVLIDSIKEEKNIDKIFATIIIEKESQKGIIIGKGGDSIKRIGKYSREKIEMLSGKKAYLELQVSVKKGWTKDKAFLQEIGYSS</sequence>
<dbReference type="GO" id="GO:0005829">
    <property type="term" value="C:cytosol"/>
    <property type="evidence" value="ECO:0007669"/>
    <property type="project" value="TreeGrafter"/>
</dbReference>
<feature type="region of interest" description="G4" evidence="7">
    <location>
        <begin position="126"/>
        <end position="129"/>
    </location>
</feature>
<evidence type="ECO:0000256" key="7">
    <source>
        <dbReference type="PROSITE-ProRule" id="PRU01050"/>
    </source>
</evidence>
<feature type="region of interest" description="G1" evidence="7">
    <location>
        <begin position="19"/>
        <end position="26"/>
    </location>
</feature>
<dbReference type="Pfam" id="PF01926">
    <property type="entry name" value="MMR_HSR1"/>
    <property type="match status" value="1"/>
</dbReference>
<dbReference type="InterPro" id="IPR030388">
    <property type="entry name" value="G_ERA_dom"/>
</dbReference>
<dbReference type="GO" id="GO:0005525">
    <property type="term" value="F:GTP binding"/>
    <property type="evidence" value="ECO:0007669"/>
    <property type="project" value="UniProtKB-UniRule"/>
</dbReference>
<accession>A0A7S7LWH9</accession>
<evidence type="ECO:0000256" key="8">
    <source>
        <dbReference type="RuleBase" id="RU003761"/>
    </source>
</evidence>
<dbReference type="NCBIfam" id="TIGR00231">
    <property type="entry name" value="small_GTP"/>
    <property type="match status" value="1"/>
</dbReference>
<dbReference type="GO" id="GO:0003924">
    <property type="term" value="F:GTPase activity"/>
    <property type="evidence" value="ECO:0007669"/>
    <property type="project" value="UniProtKB-UniRule"/>
</dbReference>
<feature type="region of interest" description="G3" evidence="7">
    <location>
        <begin position="66"/>
        <end position="69"/>
    </location>
</feature>
<dbReference type="SUPFAM" id="SSF52540">
    <property type="entry name" value="P-loop containing nucleoside triphosphate hydrolases"/>
    <property type="match status" value="1"/>
</dbReference>
<feature type="binding site" evidence="6">
    <location>
        <begin position="19"/>
        <end position="26"/>
    </location>
    <ligand>
        <name>GTP</name>
        <dbReference type="ChEBI" id="CHEBI:37565"/>
    </ligand>
</feature>
<feature type="domain" description="Era-type G" evidence="10">
    <location>
        <begin position="11"/>
        <end position="177"/>
    </location>
</feature>
<dbReference type="CDD" id="cd04163">
    <property type="entry name" value="Era"/>
    <property type="match status" value="1"/>
</dbReference>
<gene>
    <name evidence="6 11" type="primary">era</name>
    <name evidence="11" type="ORF">HUE88_03815</name>
</gene>
<keyword evidence="5 6" id="KW-0342">GTP-binding</keyword>
<comment type="function">
    <text evidence="6">An essential GTPase that binds both GDP and GTP, with rapid nucleotide exchange. Plays a role in 16S rRNA processing and 30S ribosomal subunit biogenesis and possibly also in cell cycle regulation and energy metabolism.</text>
</comment>
<dbReference type="Proteomes" id="UP000593994">
    <property type="component" value="Chromosome"/>
</dbReference>
<dbReference type="NCBIfam" id="TIGR00436">
    <property type="entry name" value="era"/>
    <property type="match status" value="1"/>
</dbReference>
<feature type="binding site" evidence="6">
    <location>
        <begin position="126"/>
        <end position="129"/>
    </location>
    <ligand>
        <name>GTP</name>
        <dbReference type="ChEBI" id="CHEBI:37565"/>
    </ligand>
</feature>
<keyword evidence="6" id="KW-0690">Ribosome biogenesis</keyword>
<organism evidence="11 12">
    <name type="scientific">Candidatus Sulfurimonas baltica</name>
    <dbReference type="NCBI Taxonomy" id="2740404"/>
    <lineage>
        <taxon>Bacteria</taxon>
        <taxon>Pseudomonadati</taxon>
        <taxon>Campylobacterota</taxon>
        <taxon>Epsilonproteobacteria</taxon>
        <taxon>Campylobacterales</taxon>
        <taxon>Sulfurimonadaceae</taxon>
        <taxon>Sulfurimonas</taxon>
    </lineage>
</organism>
<name>A0A7S7LWH9_9BACT</name>
<evidence type="ECO:0000256" key="6">
    <source>
        <dbReference type="HAMAP-Rule" id="MF_00367"/>
    </source>
</evidence>
<proteinExistence type="inferred from homology"/>
<dbReference type="InterPro" id="IPR006073">
    <property type="entry name" value="GTP-bd"/>
</dbReference>
<reference evidence="11 12" key="1">
    <citation type="submission" date="2020-05" db="EMBL/GenBank/DDBJ databases">
        <title>Sulfurimonas marisnigri, sp. nov., and Sulfurimonas baltica, sp. nov., manganese oxide reducing chemolithoautotrophs of the class Epsilonproteobacteria isolated from the pelagic redoxclines of the Black and Baltic Seas and emended description of the genus Sulfurimonas.</title>
        <authorList>
            <person name="Henkel J.V."/>
            <person name="Laudan C."/>
            <person name="Werner J."/>
            <person name="Neu T."/>
            <person name="Plewe S."/>
            <person name="Sproer C."/>
            <person name="Bunk B."/>
            <person name="Schulz-Vogt H.N."/>
        </authorList>
    </citation>
    <scope>NUCLEOTIDE SEQUENCE [LARGE SCALE GENOMIC DNA]</scope>
    <source>
        <strain evidence="11 12">GD2</strain>
    </source>
</reference>
<dbReference type="HAMAP" id="MF_00367">
    <property type="entry name" value="GTPase_Era"/>
    <property type="match status" value="1"/>
</dbReference>
<evidence type="ECO:0000256" key="4">
    <source>
        <dbReference type="ARBA" id="ARBA00022884"/>
    </source>
</evidence>
<dbReference type="Gene3D" id="3.40.50.300">
    <property type="entry name" value="P-loop containing nucleotide triphosphate hydrolases"/>
    <property type="match status" value="1"/>
</dbReference>
<dbReference type="EMBL" id="CP054492">
    <property type="protein sequence ID" value="QOY52824.1"/>
    <property type="molecule type" value="Genomic_DNA"/>
</dbReference>
<keyword evidence="6" id="KW-0699">rRNA-binding</keyword>
<keyword evidence="3 6" id="KW-0547">Nucleotide-binding</keyword>
<dbReference type="GO" id="GO:0043024">
    <property type="term" value="F:ribosomal small subunit binding"/>
    <property type="evidence" value="ECO:0007669"/>
    <property type="project" value="TreeGrafter"/>
</dbReference>
<dbReference type="PANTHER" id="PTHR42698:SF1">
    <property type="entry name" value="GTPASE ERA, MITOCHONDRIAL"/>
    <property type="match status" value="1"/>
</dbReference>
<dbReference type="CDD" id="cd22534">
    <property type="entry name" value="KH-II_Era"/>
    <property type="match status" value="1"/>
</dbReference>
<evidence type="ECO:0000256" key="5">
    <source>
        <dbReference type="ARBA" id="ARBA00023134"/>
    </source>
</evidence>
<dbReference type="Gene3D" id="3.30.300.20">
    <property type="match status" value="1"/>
</dbReference>
<evidence type="ECO:0000256" key="3">
    <source>
        <dbReference type="ARBA" id="ARBA00022741"/>
    </source>
</evidence>
<dbReference type="InterPro" id="IPR004044">
    <property type="entry name" value="KH_dom_type_2"/>
</dbReference>
<dbReference type="GO" id="GO:0000028">
    <property type="term" value="P:ribosomal small subunit assembly"/>
    <property type="evidence" value="ECO:0007669"/>
    <property type="project" value="TreeGrafter"/>
</dbReference>
<feature type="region of interest" description="G2" evidence="7">
    <location>
        <begin position="45"/>
        <end position="49"/>
    </location>
</feature>
<comment type="subcellular location">
    <subcellularLocation>
        <location evidence="6">Cytoplasm</location>
    </subcellularLocation>
    <subcellularLocation>
        <location evidence="6">Cell membrane</location>
        <topology evidence="6">Peripheral membrane protein</topology>
    </subcellularLocation>
</comment>
<dbReference type="SUPFAM" id="SSF54814">
    <property type="entry name" value="Prokaryotic type KH domain (KH-domain type II)"/>
    <property type="match status" value="1"/>
</dbReference>
<dbReference type="InterPro" id="IPR015946">
    <property type="entry name" value="KH_dom-like_a/b"/>
</dbReference>
<dbReference type="Pfam" id="PF07650">
    <property type="entry name" value="KH_2"/>
    <property type="match status" value="1"/>
</dbReference>
<feature type="region of interest" description="G5" evidence="7">
    <location>
        <begin position="156"/>
        <end position="158"/>
    </location>
</feature>
<evidence type="ECO:0000259" key="9">
    <source>
        <dbReference type="PROSITE" id="PS50823"/>
    </source>
</evidence>
<keyword evidence="12" id="KW-1185">Reference proteome</keyword>
<keyword evidence="6" id="KW-1003">Cell membrane</keyword>
<dbReference type="RefSeq" id="WP_194371233.1">
    <property type="nucleotide sequence ID" value="NZ_CP054492.1"/>
</dbReference>
<dbReference type="PROSITE" id="PS50823">
    <property type="entry name" value="KH_TYPE_2"/>
    <property type="match status" value="1"/>
</dbReference>
<feature type="binding site" evidence="6">
    <location>
        <begin position="66"/>
        <end position="70"/>
    </location>
    <ligand>
        <name>GTP</name>
        <dbReference type="ChEBI" id="CHEBI:37565"/>
    </ligand>
</feature>
<evidence type="ECO:0000256" key="2">
    <source>
        <dbReference type="ARBA" id="ARBA00020484"/>
    </source>
</evidence>
<dbReference type="InterPro" id="IPR009019">
    <property type="entry name" value="KH_sf_prok-type"/>
</dbReference>
<protein>
    <recommendedName>
        <fullName evidence="2 6">GTPase Era</fullName>
    </recommendedName>
</protein>
<dbReference type="InterPro" id="IPR005662">
    <property type="entry name" value="GTPase_Era-like"/>
</dbReference>
<dbReference type="InterPro" id="IPR027417">
    <property type="entry name" value="P-loop_NTPase"/>
</dbReference>
<evidence type="ECO:0000313" key="11">
    <source>
        <dbReference type="EMBL" id="QOY52824.1"/>
    </source>
</evidence>
<dbReference type="PANTHER" id="PTHR42698">
    <property type="entry name" value="GTPASE ERA"/>
    <property type="match status" value="1"/>
</dbReference>
<dbReference type="PROSITE" id="PS51713">
    <property type="entry name" value="G_ERA"/>
    <property type="match status" value="1"/>
</dbReference>
<keyword evidence="4 6" id="KW-0694">RNA-binding</keyword>
<dbReference type="NCBIfam" id="NF000908">
    <property type="entry name" value="PRK00089.1"/>
    <property type="match status" value="1"/>
</dbReference>
<evidence type="ECO:0000259" key="10">
    <source>
        <dbReference type="PROSITE" id="PS51713"/>
    </source>
</evidence>
<evidence type="ECO:0000313" key="12">
    <source>
        <dbReference type="Proteomes" id="UP000593994"/>
    </source>
</evidence>
<dbReference type="InterPro" id="IPR005225">
    <property type="entry name" value="Small_GTP-bd"/>
</dbReference>
<keyword evidence="6" id="KW-0963">Cytoplasm</keyword>
<keyword evidence="6" id="KW-0472">Membrane</keyword>
<feature type="domain" description="KH type-2" evidence="9">
    <location>
        <begin position="208"/>
        <end position="284"/>
    </location>
</feature>
<dbReference type="GO" id="GO:0070181">
    <property type="term" value="F:small ribosomal subunit rRNA binding"/>
    <property type="evidence" value="ECO:0007669"/>
    <property type="project" value="UniProtKB-UniRule"/>
</dbReference>
<dbReference type="GO" id="GO:0005886">
    <property type="term" value="C:plasma membrane"/>
    <property type="evidence" value="ECO:0007669"/>
    <property type="project" value="UniProtKB-SubCell"/>
</dbReference>
<evidence type="ECO:0000256" key="1">
    <source>
        <dbReference type="ARBA" id="ARBA00007921"/>
    </source>
</evidence>
<comment type="similarity">
    <text evidence="1 6 7 8">Belongs to the TRAFAC class TrmE-Era-EngA-EngB-Septin-like GTPase superfamily. Era GTPase family.</text>
</comment>
<comment type="subunit">
    <text evidence="6">Monomer.</text>
</comment>
<dbReference type="KEGG" id="sbal:HUE88_03815"/>